<dbReference type="SUPFAM" id="SSF55785">
    <property type="entry name" value="PYP-like sensor domain (PAS domain)"/>
    <property type="match status" value="1"/>
</dbReference>
<organism evidence="6 7">
    <name type="scientific">Thiohalobacter thiocyanaticus</name>
    <dbReference type="NCBI Taxonomy" id="585455"/>
    <lineage>
        <taxon>Bacteria</taxon>
        <taxon>Pseudomonadati</taxon>
        <taxon>Pseudomonadota</taxon>
        <taxon>Gammaproteobacteria</taxon>
        <taxon>Thiohalobacterales</taxon>
        <taxon>Thiohalobacteraceae</taxon>
        <taxon>Thiohalobacter</taxon>
    </lineage>
</organism>
<evidence type="ECO:0000259" key="4">
    <source>
        <dbReference type="PROSITE" id="PS50883"/>
    </source>
</evidence>
<dbReference type="InterPro" id="IPR043128">
    <property type="entry name" value="Rev_trsase/Diguanyl_cyclase"/>
</dbReference>
<comment type="cofactor">
    <cofactor evidence="1">
        <name>Mg(2+)</name>
        <dbReference type="ChEBI" id="CHEBI:18420"/>
    </cofactor>
</comment>
<dbReference type="Gene3D" id="3.30.70.270">
    <property type="match status" value="1"/>
</dbReference>
<dbReference type="InterPro" id="IPR001610">
    <property type="entry name" value="PAC"/>
</dbReference>
<dbReference type="PANTHER" id="PTHR44757:SF2">
    <property type="entry name" value="BIOFILM ARCHITECTURE MAINTENANCE PROTEIN MBAA"/>
    <property type="match status" value="1"/>
</dbReference>
<protein>
    <submittedName>
        <fullName evidence="6">Diguanylate cyclase</fullName>
    </submittedName>
</protein>
<feature type="domain" description="PAC" evidence="3">
    <location>
        <begin position="667"/>
        <end position="720"/>
    </location>
</feature>
<dbReference type="InterPro" id="IPR001633">
    <property type="entry name" value="EAL_dom"/>
</dbReference>
<dbReference type="SUPFAM" id="SSF141868">
    <property type="entry name" value="EAL domain-like"/>
    <property type="match status" value="1"/>
</dbReference>
<dbReference type="SMART" id="SM00267">
    <property type="entry name" value="GGDEF"/>
    <property type="match status" value="1"/>
</dbReference>
<reference evidence="6 7" key="1">
    <citation type="journal article" date="2010" name="Int. J. Syst. Evol. Microbiol.">
        <title>Thiohalobacter thiocyanaticus gen. nov., sp. nov., a moderately halophilic, sulfur-oxidizing gammaproteobacterium from hypersaline lakes, that utilizes thiocyanate.</title>
        <authorList>
            <person name="Sorokin D.Y."/>
            <person name="Kovaleva O.L."/>
            <person name="Tourova T.P."/>
            <person name="Muyzer G."/>
        </authorList>
    </citation>
    <scope>NUCLEOTIDE SEQUENCE [LARGE SCALE GENOMIC DNA]</scope>
    <source>
        <strain evidence="6 7">Hrh1</strain>
    </source>
</reference>
<dbReference type="Pfam" id="PF00497">
    <property type="entry name" value="SBP_bac_3"/>
    <property type="match status" value="2"/>
</dbReference>
<dbReference type="SMART" id="SM00062">
    <property type="entry name" value="PBPb"/>
    <property type="match status" value="2"/>
</dbReference>
<sequence>MRLPAALHYRPPRWPVFRRARCFPGSATILYLFLSLACGKVYAHPFDPEYADGPTHSELRLSPAETRYLQQIGELSVPLIRGQPPLSFIENGAPRGYLNELLEVISTKLGLSYRRFDASYTGSIQALRDNTADLLNDYSSFGDRSEYLLESDPVLISPFVAIGRADSKPIRSMEDLRQARLVLVSGFQQTRIIMERYPGLNFVLVDSIDQAYRTLRSRDADYYIDNATHAGYYLRHHMITDLGIAGELPADEIGRLKLHFAVSTRHPLLHSAIQKTLNRMMENKELDRLKDKWLYRSGTANTLHLTAEERNWLEANPEIRVALDPGWAPVEYRDEAGKYSGISLDYLTQLEQRLGIDFRIMEGLSWQQGVDALKARQADMFASVARTPQREEYLRFTHPYLEMPIRIFTRDDVSYIGDLENISGMRVAVVAGYAIQDWLNNDYPRLDLITVATPAEGLKRVASGDIDAFIGNVVTATYYMGRHQIDNVRVAGDTPYFNSQAMAVRNDWPILTGILQKALDSISAEQHKSIYNRWMSIRFEHTPDYRMLWWLAAIATLVLAASFYWNRILDRTVKARTAELQENETRIRDILAARNYILEGTNAGTWDWTIPSRRLVVNERWANIIGYRLEELEPVDIDTWFESVHDADRGEIQTALDAHFSGDSDYFDVEFRQRHKDGHWVWINARGKVVERNGDGDPVRMSGTHLDITARKQAEETILYQAHYDGLTGLPNRFLTLDRLSQLLLDARRRDEKICVLFIDLDDFKKINDTLGHDTGDRILVDAAKRLRQAIRGVDTIGRLGGDEFIVLAGNLHADRDIIQVAEQILEGFRTPFRLDGRDLMLTASIGISIYPDDADSALKLLQNADSAMYHSKAHGRNTFAFFTEAMNASLSRRLSLEEKMNGALERGEFHLEFQPKIELGGQIIIGAEALLRWTSPDLGQVSPAEFIPIAEQTGLIVPIGEFVLAEALKTAARHNQRSDQPFSIAINFSPQAVPRSRPGGLLHPLRRGYRYRLGSDRNRDHRGRVDDRPVLYRGGPVSPERKRRVAGHGRFRHRLFFAELPA</sequence>
<dbReference type="InterPro" id="IPR035919">
    <property type="entry name" value="EAL_sf"/>
</dbReference>
<name>A0A426QH73_9GAMM</name>
<gene>
    <name evidence="6" type="ORF">D6C00_03460</name>
</gene>
<dbReference type="InterPro" id="IPR029787">
    <property type="entry name" value="Nucleotide_cyclase"/>
</dbReference>
<feature type="domain" description="GGDEF" evidence="5">
    <location>
        <begin position="752"/>
        <end position="885"/>
    </location>
</feature>
<evidence type="ECO:0000259" key="5">
    <source>
        <dbReference type="PROSITE" id="PS50887"/>
    </source>
</evidence>
<dbReference type="InterPro" id="IPR013655">
    <property type="entry name" value="PAS_fold_3"/>
</dbReference>
<dbReference type="Pfam" id="PF08447">
    <property type="entry name" value="PAS_3"/>
    <property type="match status" value="1"/>
</dbReference>
<accession>A0A426QH73</accession>
<dbReference type="FunFam" id="3.30.70.270:FF:000001">
    <property type="entry name" value="Diguanylate cyclase domain protein"/>
    <property type="match status" value="1"/>
</dbReference>
<feature type="compositionally biased region" description="Basic and acidic residues" evidence="2">
    <location>
        <begin position="1014"/>
        <end position="1031"/>
    </location>
</feature>
<dbReference type="PANTHER" id="PTHR44757">
    <property type="entry name" value="DIGUANYLATE CYCLASE DGCP"/>
    <property type="match status" value="1"/>
</dbReference>
<dbReference type="InterPro" id="IPR000700">
    <property type="entry name" value="PAS-assoc_C"/>
</dbReference>
<dbReference type="CDD" id="cd01948">
    <property type="entry name" value="EAL"/>
    <property type="match status" value="1"/>
</dbReference>
<dbReference type="InterPro" id="IPR000160">
    <property type="entry name" value="GGDEF_dom"/>
</dbReference>
<comment type="caution">
    <text evidence="6">The sequence shown here is derived from an EMBL/GenBank/DDBJ whole genome shotgun (WGS) entry which is preliminary data.</text>
</comment>
<dbReference type="InterPro" id="IPR052155">
    <property type="entry name" value="Biofilm_reg_signaling"/>
</dbReference>
<dbReference type="CDD" id="cd01007">
    <property type="entry name" value="PBP2_BvgS_HisK_like"/>
    <property type="match status" value="2"/>
</dbReference>
<dbReference type="Gene3D" id="3.20.20.450">
    <property type="entry name" value="EAL domain"/>
    <property type="match status" value="1"/>
</dbReference>
<dbReference type="NCBIfam" id="TIGR00229">
    <property type="entry name" value="sensory_box"/>
    <property type="match status" value="1"/>
</dbReference>
<evidence type="ECO:0000259" key="3">
    <source>
        <dbReference type="PROSITE" id="PS50113"/>
    </source>
</evidence>
<keyword evidence="7" id="KW-1185">Reference proteome</keyword>
<dbReference type="SMART" id="SM00086">
    <property type="entry name" value="PAC"/>
    <property type="match status" value="1"/>
</dbReference>
<evidence type="ECO:0000256" key="1">
    <source>
        <dbReference type="ARBA" id="ARBA00001946"/>
    </source>
</evidence>
<dbReference type="InterPro" id="IPR000014">
    <property type="entry name" value="PAS"/>
</dbReference>
<dbReference type="Gene3D" id="3.30.450.20">
    <property type="entry name" value="PAS domain"/>
    <property type="match status" value="1"/>
</dbReference>
<dbReference type="SUPFAM" id="SSF53850">
    <property type="entry name" value="Periplasmic binding protein-like II"/>
    <property type="match status" value="2"/>
</dbReference>
<dbReference type="Proteomes" id="UP000287798">
    <property type="component" value="Unassembled WGS sequence"/>
</dbReference>
<dbReference type="GO" id="GO:0003824">
    <property type="term" value="F:catalytic activity"/>
    <property type="evidence" value="ECO:0007669"/>
    <property type="project" value="UniProtKB-ARBA"/>
</dbReference>
<evidence type="ECO:0000313" key="7">
    <source>
        <dbReference type="Proteomes" id="UP000287798"/>
    </source>
</evidence>
<dbReference type="EMBL" id="QZMU01000001">
    <property type="protein sequence ID" value="RRQ21108.1"/>
    <property type="molecule type" value="Genomic_DNA"/>
</dbReference>
<dbReference type="Gene3D" id="3.40.190.10">
    <property type="entry name" value="Periplasmic binding protein-like II"/>
    <property type="match status" value="4"/>
</dbReference>
<dbReference type="SMART" id="SM00052">
    <property type="entry name" value="EAL"/>
    <property type="match status" value="1"/>
</dbReference>
<dbReference type="InterPro" id="IPR035965">
    <property type="entry name" value="PAS-like_dom_sf"/>
</dbReference>
<dbReference type="PROSITE" id="PS50887">
    <property type="entry name" value="GGDEF"/>
    <property type="match status" value="1"/>
</dbReference>
<dbReference type="NCBIfam" id="TIGR00254">
    <property type="entry name" value="GGDEF"/>
    <property type="match status" value="1"/>
</dbReference>
<dbReference type="PROSITE" id="PS50883">
    <property type="entry name" value="EAL"/>
    <property type="match status" value="1"/>
</dbReference>
<dbReference type="Pfam" id="PF00990">
    <property type="entry name" value="GGDEF"/>
    <property type="match status" value="1"/>
</dbReference>
<dbReference type="InterPro" id="IPR001638">
    <property type="entry name" value="Solute-binding_3/MltF_N"/>
</dbReference>
<evidence type="ECO:0000313" key="6">
    <source>
        <dbReference type="EMBL" id="RRQ21108.1"/>
    </source>
</evidence>
<dbReference type="AlphaFoldDB" id="A0A426QH73"/>
<dbReference type="CDD" id="cd01949">
    <property type="entry name" value="GGDEF"/>
    <property type="match status" value="1"/>
</dbReference>
<evidence type="ECO:0000256" key="2">
    <source>
        <dbReference type="SAM" id="MobiDB-lite"/>
    </source>
</evidence>
<dbReference type="PROSITE" id="PS50113">
    <property type="entry name" value="PAC"/>
    <property type="match status" value="1"/>
</dbReference>
<dbReference type="Pfam" id="PF00563">
    <property type="entry name" value="EAL"/>
    <property type="match status" value="1"/>
</dbReference>
<feature type="domain" description="EAL" evidence="4">
    <location>
        <begin position="894"/>
        <end position="1063"/>
    </location>
</feature>
<feature type="region of interest" description="Disordered" evidence="2">
    <location>
        <begin position="1014"/>
        <end position="1047"/>
    </location>
</feature>
<proteinExistence type="predicted"/>
<dbReference type="SUPFAM" id="SSF55073">
    <property type="entry name" value="Nucleotide cyclase"/>
    <property type="match status" value="1"/>
</dbReference>
<dbReference type="CDD" id="cd00130">
    <property type="entry name" value="PAS"/>
    <property type="match status" value="1"/>
</dbReference>